<keyword evidence="3" id="KW-1185">Reference proteome</keyword>
<sequence length="138" mass="15662">MLGIHYQQSVNVLLGVGSEEHEDLGANAEAYAIEDGSDTLPENTQIFTYTPINTTDLDAPAMIFESEVNTEQSGPHSQRERPVLSRMERIRIQRQNRADEEAARQRKNDVFSMLDELKSAIDTRANESRRDPQNSERT</sequence>
<comment type="caution">
    <text evidence="2">The sequence shown here is derived from an EMBL/GenBank/DDBJ whole genome shotgun (WGS) entry which is preliminary data.</text>
</comment>
<feature type="region of interest" description="Disordered" evidence="1">
    <location>
        <begin position="119"/>
        <end position="138"/>
    </location>
</feature>
<accession>A0A9W8LZX1</accession>
<evidence type="ECO:0000256" key="1">
    <source>
        <dbReference type="SAM" id="MobiDB-lite"/>
    </source>
</evidence>
<name>A0A9W8LZX1_9FUNG</name>
<protein>
    <submittedName>
        <fullName evidence="2">Uncharacterized protein</fullName>
    </submittedName>
</protein>
<dbReference type="OrthoDB" id="21151at2759"/>
<proteinExistence type="predicted"/>
<dbReference type="EMBL" id="JANBUW010000005">
    <property type="protein sequence ID" value="KAJ2852161.1"/>
    <property type="molecule type" value="Genomic_DNA"/>
</dbReference>
<reference evidence="2" key="1">
    <citation type="submission" date="2022-07" db="EMBL/GenBank/DDBJ databases">
        <title>Phylogenomic reconstructions and comparative analyses of Kickxellomycotina fungi.</title>
        <authorList>
            <person name="Reynolds N.K."/>
            <person name="Stajich J.E."/>
            <person name="Barry K."/>
            <person name="Grigoriev I.V."/>
            <person name="Crous P."/>
            <person name="Smith M.E."/>
        </authorList>
    </citation>
    <scope>NUCLEOTIDE SEQUENCE</scope>
    <source>
        <strain evidence="2">NRRL 1566</strain>
    </source>
</reference>
<gene>
    <name evidence="2" type="ORF">IWW36_000541</name>
</gene>
<dbReference type="AlphaFoldDB" id="A0A9W8LZX1"/>
<organism evidence="2 3">
    <name type="scientific">Coemansia brasiliensis</name>
    <dbReference type="NCBI Taxonomy" id="2650707"/>
    <lineage>
        <taxon>Eukaryota</taxon>
        <taxon>Fungi</taxon>
        <taxon>Fungi incertae sedis</taxon>
        <taxon>Zoopagomycota</taxon>
        <taxon>Kickxellomycotina</taxon>
        <taxon>Kickxellomycetes</taxon>
        <taxon>Kickxellales</taxon>
        <taxon>Kickxellaceae</taxon>
        <taxon>Coemansia</taxon>
    </lineage>
</organism>
<dbReference type="Proteomes" id="UP001139887">
    <property type="component" value="Unassembled WGS sequence"/>
</dbReference>
<evidence type="ECO:0000313" key="2">
    <source>
        <dbReference type="EMBL" id="KAJ2852161.1"/>
    </source>
</evidence>
<evidence type="ECO:0000313" key="3">
    <source>
        <dbReference type="Proteomes" id="UP001139887"/>
    </source>
</evidence>